<accession>A0A6A1TP10</accession>
<feature type="region of interest" description="Disordered" evidence="1">
    <location>
        <begin position="80"/>
        <end position="143"/>
    </location>
</feature>
<feature type="compositionally biased region" description="Basic and acidic residues" evidence="1">
    <location>
        <begin position="105"/>
        <end position="126"/>
    </location>
</feature>
<dbReference type="RefSeq" id="WP_151041824.1">
    <property type="nucleotide sequence ID" value="NZ_VZUL01000002.1"/>
</dbReference>
<dbReference type="EMBL" id="VZUL01000002">
    <property type="protein sequence ID" value="KAB1086392.1"/>
    <property type="molecule type" value="Genomic_DNA"/>
</dbReference>
<protein>
    <submittedName>
        <fullName evidence="2">Uncharacterized protein</fullName>
    </submittedName>
</protein>
<sequence length="143" mass="15802">MSYIDEDGVTVKLYAEAEAILGKVPRHGLSIVCQKSGKLFGDGTRLSQDVREIADKLESEGVLVPGFTLDKARHGGMTELEEQGLTEGQGRALSKHRTSSAYRGYAKDTEKRVLEATKQRFGRSEQPKLFSKINDRKNEKSGS</sequence>
<dbReference type="Proteomes" id="UP000386575">
    <property type="component" value="Unassembled WGS sequence"/>
</dbReference>
<evidence type="ECO:0000256" key="1">
    <source>
        <dbReference type="SAM" id="MobiDB-lite"/>
    </source>
</evidence>
<dbReference type="AlphaFoldDB" id="A0A6A1TP10"/>
<gene>
    <name evidence="2" type="ORF">F4V91_08080</name>
</gene>
<evidence type="ECO:0000313" key="2">
    <source>
        <dbReference type="EMBL" id="KAB1086392.1"/>
    </source>
</evidence>
<proteinExistence type="predicted"/>
<comment type="caution">
    <text evidence="2">The sequence shown here is derived from an EMBL/GenBank/DDBJ whole genome shotgun (WGS) entry which is preliminary data.</text>
</comment>
<name>A0A6A1TP10_NEOGA</name>
<feature type="compositionally biased region" description="Basic and acidic residues" evidence="1">
    <location>
        <begin position="133"/>
        <end position="143"/>
    </location>
</feature>
<reference evidence="2 3" key="1">
    <citation type="submission" date="2019-09" db="EMBL/GenBank/DDBJ databases">
        <title>Genome sequencing of Ng87 strain.</title>
        <authorList>
            <person name="Karasev E.S."/>
            <person name="Andronov E."/>
        </authorList>
    </citation>
    <scope>NUCLEOTIDE SEQUENCE [LARGE SCALE GENOMIC DNA]</scope>
    <source>
        <strain evidence="2 3">Ng87</strain>
    </source>
</reference>
<evidence type="ECO:0000313" key="3">
    <source>
        <dbReference type="Proteomes" id="UP000386575"/>
    </source>
</evidence>
<organism evidence="2 3">
    <name type="scientific">Neorhizobium galegae</name>
    <name type="common">Rhizobium galegae</name>
    <dbReference type="NCBI Taxonomy" id="399"/>
    <lineage>
        <taxon>Bacteria</taxon>
        <taxon>Pseudomonadati</taxon>
        <taxon>Pseudomonadota</taxon>
        <taxon>Alphaproteobacteria</taxon>
        <taxon>Hyphomicrobiales</taxon>
        <taxon>Rhizobiaceae</taxon>
        <taxon>Rhizobium/Agrobacterium group</taxon>
        <taxon>Neorhizobium</taxon>
    </lineage>
</organism>